<dbReference type="Proteomes" id="UP000640725">
    <property type="component" value="Unassembled WGS sequence"/>
</dbReference>
<dbReference type="InterPro" id="IPR001087">
    <property type="entry name" value="GDSL"/>
</dbReference>
<dbReference type="Pfam" id="PF00657">
    <property type="entry name" value="Lipase_GDSL"/>
    <property type="match status" value="1"/>
</dbReference>
<dbReference type="NCBIfam" id="TIGR02595">
    <property type="entry name" value="PEP_CTERM"/>
    <property type="match status" value="1"/>
</dbReference>
<proteinExistence type="predicted"/>
<evidence type="ECO:0000256" key="1">
    <source>
        <dbReference type="ARBA" id="ARBA00022801"/>
    </source>
</evidence>
<dbReference type="InterPro" id="IPR013424">
    <property type="entry name" value="Ice-binding_C"/>
</dbReference>
<evidence type="ECO:0000313" key="2">
    <source>
        <dbReference type="EMBL" id="MBE9143460.1"/>
    </source>
</evidence>
<organism evidence="2 3">
    <name type="scientific">Planktothrix mougeotii LEGE 06226</name>
    <dbReference type="NCBI Taxonomy" id="1828728"/>
    <lineage>
        <taxon>Bacteria</taxon>
        <taxon>Bacillati</taxon>
        <taxon>Cyanobacteriota</taxon>
        <taxon>Cyanophyceae</taxon>
        <taxon>Oscillatoriophycideae</taxon>
        <taxon>Oscillatoriales</taxon>
        <taxon>Microcoleaceae</taxon>
        <taxon>Planktothrix</taxon>
    </lineage>
</organism>
<reference evidence="2 3" key="1">
    <citation type="submission" date="2020-10" db="EMBL/GenBank/DDBJ databases">
        <authorList>
            <person name="Castelo-Branco R."/>
            <person name="Eusebio N."/>
            <person name="Adriana R."/>
            <person name="Vieira A."/>
            <person name="Brugerolle De Fraissinette N."/>
            <person name="Rezende De Castro R."/>
            <person name="Schneider M.P."/>
            <person name="Vasconcelos V."/>
            <person name="Leao P.N."/>
        </authorList>
    </citation>
    <scope>NUCLEOTIDE SEQUENCE [LARGE SCALE GENOMIC DNA]</scope>
    <source>
        <strain evidence="2 3">LEGE 06226</strain>
    </source>
</reference>
<dbReference type="PANTHER" id="PTHR45648:SF22">
    <property type="entry name" value="GDSL LIPASE_ACYLHYDROLASE FAMILY PROTEIN (AFU_ORTHOLOGUE AFUA_4G14700)"/>
    <property type="match status" value="1"/>
</dbReference>
<name>A0ABR9UAI5_9CYAN</name>
<dbReference type="CDD" id="cd01846">
    <property type="entry name" value="fatty_acyltransferase_like"/>
    <property type="match status" value="1"/>
</dbReference>
<dbReference type="EMBL" id="JADEWU010000016">
    <property type="protein sequence ID" value="MBE9143460.1"/>
    <property type="molecule type" value="Genomic_DNA"/>
</dbReference>
<keyword evidence="3" id="KW-1185">Reference proteome</keyword>
<dbReference type="Gene3D" id="3.40.50.1110">
    <property type="entry name" value="SGNH hydrolase"/>
    <property type="match status" value="1"/>
</dbReference>
<evidence type="ECO:0000313" key="3">
    <source>
        <dbReference type="Proteomes" id="UP000640725"/>
    </source>
</evidence>
<dbReference type="PANTHER" id="PTHR45648">
    <property type="entry name" value="GDSL LIPASE/ACYLHYDROLASE FAMILY PROTEIN (AFU_ORTHOLOGUE AFUA_4G14700)"/>
    <property type="match status" value="1"/>
</dbReference>
<dbReference type="InterPro" id="IPR036514">
    <property type="entry name" value="SGNH_hydro_sf"/>
</dbReference>
<accession>A0ABR9UAI5</accession>
<comment type="caution">
    <text evidence="2">The sequence shown here is derived from an EMBL/GenBank/DDBJ whole genome shotgun (WGS) entry which is preliminary data.</text>
</comment>
<protein>
    <submittedName>
        <fullName evidence="2">SGNH/GDSL hydrolase family protein</fullName>
    </submittedName>
</protein>
<dbReference type="PROSITE" id="PS51257">
    <property type="entry name" value="PROKAR_LIPOPROTEIN"/>
    <property type="match status" value="1"/>
</dbReference>
<sequence>MLVKHETGLSEVQATMMNISTASCFFALSVGGSIAFTITGINTAQAATFSSINIFGDSLSDPGNIYNLTGGAFPPAPYYDQGRFSNGDIWTDYLAEDLGLNPGSPSSQWVNYAFGGATTGTENIAYIFNPALTGLPGVQTQVLYAQQNKPADPNGLYIIWAGGNDYTYAGSDNTEEVVNNLSWSINTLYSVGARNFLIGNLPDLSKSPLGSSNPGDLQQTVKDHNALLKTKIKELNKSLFNSNIALFDVNNLFEDVIKKPSKYGLTNVTDRCLPPIDPQVPTVPCTNPNEYLFWDDLHPTTAGHKLIADAAYATIEKEFGSKSVPEPSTVLALTGLGLGLLLKTKKIGVKK</sequence>
<dbReference type="SUPFAM" id="SSF52266">
    <property type="entry name" value="SGNH hydrolase"/>
    <property type="match status" value="1"/>
</dbReference>
<gene>
    <name evidence="2" type="ORF">IQ236_09495</name>
</gene>
<dbReference type="GO" id="GO:0016787">
    <property type="term" value="F:hydrolase activity"/>
    <property type="evidence" value="ECO:0007669"/>
    <property type="project" value="UniProtKB-KW"/>
</dbReference>
<keyword evidence="1 2" id="KW-0378">Hydrolase</keyword>
<dbReference type="RefSeq" id="WP_193869058.1">
    <property type="nucleotide sequence ID" value="NZ_JADEWU010000016.1"/>
</dbReference>
<dbReference type="InterPro" id="IPR051058">
    <property type="entry name" value="GDSL_Est/Lipase"/>
</dbReference>